<evidence type="ECO:0000313" key="5">
    <source>
        <dbReference type="EMBL" id="SEH05853.1"/>
    </source>
</evidence>
<protein>
    <recommendedName>
        <fullName evidence="2">EF-hand domain-containing protein</fullName>
    </recommendedName>
</protein>
<dbReference type="InterPro" id="IPR002048">
    <property type="entry name" value="EF_hand_dom"/>
</dbReference>
<dbReference type="Proteomes" id="UP000236724">
    <property type="component" value="Unassembled WGS sequence"/>
</dbReference>
<sequence length="855" mass="89438">MNRFYHTILLLLSTCLFISWQGAQAACSIDDLSSGGGLISFDQPGAMLSDGNEVYVLDELASELKVIDANQRMVTATVSGLDDPFALTLDQSGQRVFVSSFMNQVQSIDVSATESSSYQVTQDVMVSSAALGPLAVFNDLLWLVTDHVTGSEILIRNTSDLSEATSPISGNSQLQAPSQALVIGNYLYVSFNASSRIGVYDLTSRTLLTTITVGSGVTALSLAPDGLTLYAANTSAGTISVINTQTNSVTKTIDNPNLLSKPRALAWLNGRLWIANQDSGTLVQYDPGIADLLSQTCDGGLVAPKYLLAVQDVLFVSHKNGVSVISDTDQLKAQVRQGNAVEYSSVLGSIISTQSEVFDLRIEGGSGPFDILGSGGLQASATGDRSWQMTAPALIDTHTFSIQDLSSGNSLTLAVRVGGELGVSPSGPLTLELDGQSVLLTASGGFPPYNWSSGQGLLSATSGRYVVYTPRTSGSDSVVLRDSMDAAKIITMTVNVSGLNVSPAVAVMLAGESRDFLAIGGSNISWDSPLGGSLSSNSGSLVSWTAPTEIGEYSLQLSDSQTAQNAQAVIFVIQDELNISPAERTLSTQGNEIFQASGGRGPYTWSSQQGDLSATEGSAITYIAPDASVNDTVTVQDSGGRIAVARISVRGSLQISPLTTVAERGEILNFSLSQSSGSVDWQAQDGSLSNTSGNAASYTSPDRTGRFVVSAIDSSGQLAQAVVFVISDSLSTSPSSASLAPQASTLLSVQGGIAPYIWSARAGTLSASEGAAVLFTAPEQVSDTPVTITVEDGLGNLAVARMQISTSDALMQAYDSDNNGVLSRPELYRATQDFLNQQLDATDMQTLVEQFFSHH</sequence>
<dbReference type="InterPro" id="IPR011964">
    <property type="entry name" value="YVTN_b-propeller_repeat"/>
</dbReference>
<dbReference type="EMBL" id="FMSV02000395">
    <property type="protein sequence ID" value="SEH05853.1"/>
    <property type="molecule type" value="Genomic_DNA"/>
</dbReference>
<dbReference type="EMBL" id="FMSV02000361">
    <property type="protein sequence ID" value="SEH05578.1"/>
    <property type="molecule type" value="Genomic_DNA"/>
</dbReference>
<dbReference type="AlphaFoldDB" id="A0A1H6F5X8"/>
<accession>A0A1H6F5X8</accession>
<dbReference type="PROSITE" id="PS50222">
    <property type="entry name" value="EF_HAND_2"/>
    <property type="match status" value="1"/>
</dbReference>
<dbReference type="InterPro" id="IPR015943">
    <property type="entry name" value="WD40/YVTN_repeat-like_dom_sf"/>
</dbReference>
<gene>
    <name evidence="3" type="ORF">MBHS_00026</name>
    <name evidence="4" type="ORF">MBHS_01433</name>
    <name evidence="5" type="ORF">MBHS_01708</name>
</gene>
<reference evidence="4 6" key="1">
    <citation type="submission" date="2016-10" db="EMBL/GenBank/DDBJ databases">
        <authorList>
            <person name="de Groot N.N."/>
        </authorList>
    </citation>
    <scope>NUCLEOTIDE SEQUENCE [LARGE SCALE GENOMIC DNA]</scope>
    <source>
        <strain evidence="4">MBHS1</strain>
    </source>
</reference>
<evidence type="ECO:0000256" key="1">
    <source>
        <dbReference type="SAM" id="SignalP"/>
    </source>
</evidence>
<dbReference type="EMBL" id="FMSV02000010">
    <property type="protein sequence ID" value="SEH04181.1"/>
    <property type="molecule type" value="Genomic_DNA"/>
</dbReference>
<dbReference type="PANTHER" id="PTHR47197:SF3">
    <property type="entry name" value="DIHYDRO-HEME D1 DEHYDROGENASE"/>
    <property type="match status" value="1"/>
</dbReference>
<dbReference type="PANTHER" id="PTHR47197">
    <property type="entry name" value="PROTEIN NIRF"/>
    <property type="match status" value="1"/>
</dbReference>
<dbReference type="NCBIfam" id="TIGR02276">
    <property type="entry name" value="beta_rpt_yvtn"/>
    <property type="match status" value="1"/>
</dbReference>
<organism evidence="4 6">
    <name type="scientific">Candidatus Venteria ishoeyi</name>
    <dbReference type="NCBI Taxonomy" id="1899563"/>
    <lineage>
        <taxon>Bacteria</taxon>
        <taxon>Pseudomonadati</taxon>
        <taxon>Pseudomonadota</taxon>
        <taxon>Gammaproteobacteria</taxon>
        <taxon>Thiotrichales</taxon>
        <taxon>Thiotrichaceae</taxon>
        <taxon>Venteria</taxon>
    </lineage>
</organism>
<dbReference type="OrthoDB" id="5720638at2"/>
<evidence type="ECO:0000313" key="3">
    <source>
        <dbReference type="EMBL" id="SEH04181.1"/>
    </source>
</evidence>
<dbReference type="GO" id="GO:0005509">
    <property type="term" value="F:calcium ion binding"/>
    <property type="evidence" value="ECO:0007669"/>
    <property type="project" value="InterPro"/>
</dbReference>
<dbReference type="Gene3D" id="2.130.10.10">
    <property type="entry name" value="YVTN repeat-like/Quinoprotein amine dehydrogenase"/>
    <property type="match status" value="2"/>
</dbReference>
<dbReference type="InterPro" id="IPR051200">
    <property type="entry name" value="Host-pathogen_enzymatic-act"/>
</dbReference>
<feature type="chain" id="PRO_5015065439" description="EF-hand domain-containing protein" evidence="1">
    <location>
        <begin position="26"/>
        <end position="855"/>
    </location>
</feature>
<keyword evidence="6" id="KW-1185">Reference proteome</keyword>
<feature type="signal peptide" evidence="1">
    <location>
        <begin position="1"/>
        <end position="25"/>
    </location>
</feature>
<dbReference type="PROSITE" id="PS00018">
    <property type="entry name" value="EF_HAND_1"/>
    <property type="match status" value="1"/>
</dbReference>
<dbReference type="InterPro" id="IPR018247">
    <property type="entry name" value="EF_Hand_1_Ca_BS"/>
</dbReference>
<dbReference type="SUPFAM" id="SSF63825">
    <property type="entry name" value="YWTD domain"/>
    <property type="match status" value="1"/>
</dbReference>
<keyword evidence="1" id="KW-0732">Signal</keyword>
<evidence type="ECO:0000313" key="6">
    <source>
        <dbReference type="Proteomes" id="UP000236724"/>
    </source>
</evidence>
<evidence type="ECO:0000259" key="2">
    <source>
        <dbReference type="PROSITE" id="PS50222"/>
    </source>
</evidence>
<evidence type="ECO:0000313" key="4">
    <source>
        <dbReference type="EMBL" id="SEH05578.1"/>
    </source>
</evidence>
<name>A0A1H6F5X8_9GAMM</name>
<proteinExistence type="predicted"/>
<feature type="domain" description="EF-hand" evidence="2">
    <location>
        <begin position="802"/>
        <end position="837"/>
    </location>
</feature>
<dbReference type="RefSeq" id="WP_103918285.1">
    <property type="nucleotide sequence ID" value="NZ_FMSV02000010.1"/>
</dbReference>